<sequence length="213" mass="24638">MDQSTYNSLNKSVNQVDESLTYANMYLVDNIKKRFIECLDKGDQNEINLQLKHNIYHIPFDLFKYMVENGADPRHDDDCIFIFICSHPSKFGNDDVFNKLNYLLNLGANINAHQSAALKYAVLHSNANEKLIIYLLENGAIITDEVITAAVDTSKTNIINLLVQYGTDIYHIGKLFWKNYIEDYDFILDKMEEMRKNGLDLNQSISQFYSNKN</sequence>
<reference evidence="1" key="1">
    <citation type="submission" date="2017-01" db="EMBL/GenBank/DDBJ databases">
        <authorList>
            <person name="Assis F.L."/>
            <person name="Abrahao J.S."/>
            <person name="Silva L."/>
            <person name="Khalil J.B."/>
            <person name="Rodrigues R."/>
            <person name="Silva L.S."/>
            <person name="Arantes T."/>
            <person name="Boratto P."/>
            <person name="Andrade M."/>
            <person name="Kroon E.G."/>
            <person name="Ribeiro B."/>
            <person name="Bergier I."/>
            <person name="Seligmann H."/>
            <person name="Ghigo E."/>
            <person name="Colson P."/>
            <person name="Levasseur A."/>
            <person name="Raoult D."/>
            <person name="Scola B.L."/>
        </authorList>
    </citation>
    <scope>NUCLEOTIDE SEQUENCE</scope>
    <source>
        <strain evidence="1">Soda lake</strain>
    </source>
</reference>
<name>A0A6N1NV97_9VIRU</name>
<accession>A0A6N1NV97</accession>
<dbReference type="EMBL" id="KY523104">
    <property type="protein sequence ID" value="QKU35358.1"/>
    <property type="molecule type" value="Genomic_DNA"/>
</dbReference>
<proteinExistence type="predicted"/>
<organism evidence="1">
    <name type="scientific">Tupanvirus soda lake</name>
    <dbReference type="NCBI Taxonomy" id="2126985"/>
    <lineage>
        <taxon>Viruses</taxon>
        <taxon>Varidnaviria</taxon>
        <taxon>Bamfordvirae</taxon>
        <taxon>Nucleocytoviricota</taxon>
        <taxon>Megaviricetes</taxon>
        <taxon>Imitervirales</taxon>
        <taxon>Mimiviridae</taxon>
        <taxon>Megamimivirinae</taxon>
        <taxon>Tupanvirus</taxon>
        <taxon>Tupanvirus salinum</taxon>
    </lineage>
</organism>
<dbReference type="GeneID" id="80518783"/>
<evidence type="ECO:0000313" key="1">
    <source>
        <dbReference type="EMBL" id="QKU35358.1"/>
    </source>
</evidence>
<dbReference type="KEGG" id="vg:80518783"/>
<reference evidence="1" key="2">
    <citation type="journal article" date="2018" name="Nat. Commun.">
        <title>Tailed giant Tupanvirus possesses the most complete translational apparatus of the known virosphere.</title>
        <authorList>
            <person name="Abrahao J."/>
            <person name="Silva L."/>
            <person name="Silva L.S."/>
            <person name="Khalil J.Y.B."/>
            <person name="Rodrigues R."/>
            <person name="Arantes T."/>
            <person name="Assis F."/>
            <person name="Boratto P."/>
            <person name="Andrade M."/>
            <person name="Kroon E.G."/>
            <person name="Ribeiro B."/>
            <person name="Bergier I."/>
            <person name="Seligmann H."/>
            <person name="Ghigo E."/>
            <person name="Colson P."/>
            <person name="Levasseur A."/>
            <person name="Kroemer G."/>
            <person name="Raoult D."/>
            <person name="La Scola B."/>
        </authorList>
    </citation>
    <scope>NUCLEOTIDE SEQUENCE [LARGE SCALE GENOMIC DNA]</scope>
    <source>
        <strain evidence="1">Soda lake</strain>
    </source>
</reference>
<dbReference type="SUPFAM" id="SSF48403">
    <property type="entry name" value="Ankyrin repeat"/>
    <property type="match status" value="1"/>
</dbReference>
<dbReference type="InterPro" id="IPR036770">
    <property type="entry name" value="Ankyrin_rpt-contain_sf"/>
</dbReference>
<dbReference type="RefSeq" id="YP_010782019.1">
    <property type="nucleotide sequence ID" value="NC_075039.1"/>
</dbReference>
<dbReference type="Gene3D" id="1.25.40.20">
    <property type="entry name" value="Ankyrin repeat-containing domain"/>
    <property type="match status" value="1"/>
</dbReference>
<protein>
    <submittedName>
        <fullName evidence="1">Putative ankyrin repeat protein L25</fullName>
    </submittedName>
</protein>